<gene>
    <name evidence="1" type="ORF">VP01_548g1</name>
</gene>
<proteinExistence type="predicted"/>
<accession>A0A0L6UK69</accession>
<reference evidence="1 2" key="1">
    <citation type="submission" date="2015-08" db="EMBL/GenBank/DDBJ databases">
        <title>Next Generation Sequencing and Analysis of the Genome of Puccinia sorghi L Schw, the Causal Agent of Maize Common Rust.</title>
        <authorList>
            <person name="Rochi L."/>
            <person name="Burguener G."/>
            <person name="Darino M."/>
            <person name="Turjanski A."/>
            <person name="Kreff E."/>
            <person name="Dieguez M.J."/>
            <person name="Sacco F."/>
        </authorList>
    </citation>
    <scope>NUCLEOTIDE SEQUENCE [LARGE SCALE GENOMIC DNA]</scope>
    <source>
        <strain evidence="1 2">RO10H11247</strain>
    </source>
</reference>
<sequence length="116" mass="13020">MAPWGGNAAHNCCRGDTLELPNFTQLINCPFAASAYFQKKANHWKCTFSNPNHNHHHSLDPTVNSLTPSRNLLRSIIYTWNFGVTGGKVILIRRDGPPLIFNALLMGMETSQIWVN</sequence>
<organism evidence="1 2">
    <name type="scientific">Puccinia sorghi</name>
    <dbReference type="NCBI Taxonomy" id="27349"/>
    <lineage>
        <taxon>Eukaryota</taxon>
        <taxon>Fungi</taxon>
        <taxon>Dikarya</taxon>
        <taxon>Basidiomycota</taxon>
        <taxon>Pucciniomycotina</taxon>
        <taxon>Pucciniomycetes</taxon>
        <taxon>Pucciniales</taxon>
        <taxon>Pucciniaceae</taxon>
        <taxon>Puccinia</taxon>
    </lineage>
</organism>
<protein>
    <submittedName>
        <fullName evidence="1">Uncharacterized protein</fullName>
    </submittedName>
</protein>
<dbReference type="EMBL" id="LAVV01010708">
    <property type="protein sequence ID" value="KNZ48682.1"/>
    <property type="molecule type" value="Genomic_DNA"/>
</dbReference>
<dbReference type="VEuPathDB" id="FungiDB:VP01_548g1"/>
<comment type="caution">
    <text evidence="1">The sequence shown here is derived from an EMBL/GenBank/DDBJ whole genome shotgun (WGS) entry which is preliminary data.</text>
</comment>
<evidence type="ECO:0000313" key="1">
    <source>
        <dbReference type="EMBL" id="KNZ48682.1"/>
    </source>
</evidence>
<dbReference type="STRING" id="27349.A0A0L6UK69"/>
<evidence type="ECO:0000313" key="2">
    <source>
        <dbReference type="Proteomes" id="UP000037035"/>
    </source>
</evidence>
<dbReference type="AlphaFoldDB" id="A0A0L6UK69"/>
<dbReference type="Proteomes" id="UP000037035">
    <property type="component" value="Unassembled WGS sequence"/>
</dbReference>
<name>A0A0L6UK69_9BASI</name>
<keyword evidence="2" id="KW-1185">Reference proteome</keyword>